<dbReference type="Gene3D" id="3.40.50.1110">
    <property type="entry name" value="SGNH hydrolase"/>
    <property type="match status" value="1"/>
</dbReference>
<dbReference type="STRING" id="693986.MOC_1712"/>
<dbReference type="eggNOG" id="ENOG5030ZNM">
    <property type="taxonomic scope" value="Bacteria"/>
</dbReference>
<name>A0A089NPZ9_9HYPH</name>
<keyword evidence="3" id="KW-1185">Reference proteome</keyword>
<dbReference type="AlphaFoldDB" id="A0A089NPZ9"/>
<dbReference type="KEGG" id="mor:MOC_1712"/>
<dbReference type="InterPro" id="IPR036514">
    <property type="entry name" value="SGNH_hydro_sf"/>
</dbReference>
<dbReference type="RefSeq" id="WP_043756522.1">
    <property type="nucleotide sequence ID" value="NZ_CP003811.1"/>
</dbReference>
<evidence type="ECO:0000259" key="1">
    <source>
        <dbReference type="Pfam" id="PF13472"/>
    </source>
</evidence>
<evidence type="ECO:0000313" key="3">
    <source>
        <dbReference type="Proteomes" id="UP000029492"/>
    </source>
</evidence>
<protein>
    <submittedName>
        <fullName evidence="2">G-D-S-L family Lipolytic protein</fullName>
    </submittedName>
</protein>
<dbReference type="InterPro" id="IPR013830">
    <property type="entry name" value="SGNH_hydro"/>
</dbReference>
<dbReference type="Pfam" id="PF13472">
    <property type="entry name" value="Lipase_GDSL_2"/>
    <property type="match status" value="1"/>
</dbReference>
<dbReference type="SUPFAM" id="SSF52266">
    <property type="entry name" value="SGNH hydrolase"/>
    <property type="match status" value="1"/>
</dbReference>
<dbReference type="GO" id="GO:0016788">
    <property type="term" value="F:hydrolase activity, acting on ester bonds"/>
    <property type="evidence" value="ECO:0007669"/>
    <property type="project" value="UniProtKB-ARBA"/>
</dbReference>
<dbReference type="Proteomes" id="UP000029492">
    <property type="component" value="Chromosome"/>
</dbReference>
<reference evidence="2 3" key="1">
    <citation type="journal article" date="2014" name="PLoS ONE">
        <title>Genome Information of Methylobacterium oryzae, a Plant-Probiotic Methylotroph in the Phyllosphere.</title>
        <authorList>
            <person name="Kwak M.J."/>
            <person name="Jeong H."/>
            <person name="Madhaiyan M."/>
            <person name="Lee Y."/>
            <person name="Sa T.M."/>
            <person name="Oh T.K."/>
            <person name="Kim J.F."/>
        </authorList>
    </citation>
    <scope>NUCLEOTIDE SEQUENCE [LARGE SCALE GENOMIC DNA]</scope>
    <source>
        <strain evidence="2 3">CBMB20</strain>
    </source>
</reference>
<sequence length="258" mass="27227">MDVPWIETAARHWRHGRIVGRRFADRRPGIRAALRAAAPDSVLLAGNSHAEFVGTPDLGGRACINIAVGGSTAVDCGRHLAELRVPTRCAAAVLIIGTNDLQRWRHPERARVVDRFEADVRRILRSLEAWSAQVFVAAVPPVGIGATGRDPAAVAVFSDRLARLCAEGGHTFFDPFAAWRAGTGGLAGPGLHRDGVHLADYAPLAAALSRAVAGMVPPAGRPLRPDVPCPGPRPTPVATAPAATAPLRVLRAAWVGRP</sequence>
<gene>
    <name evidence="2" type="ORF">MOC_1712</name>
</gene>
<dbReference type="CDD" id="cd00229">
    <property type="entry name" value="SGNH_hydrolase"/>
    <property type="match status" value="1"/>
</dbReference>
<feature type="domain" description="SGNH hydrolase-type esterase" evidence="1">
    <location>
        <begin position="60"/>
        <end position="198"/>
    </location>
</feature>
<dbReference type="EMBL" id="CP003811">
    <property type="protein sequence ID" value="AIQ89467.1"/>
    <property type="molecule type" value="Genomic_DNA"/>
</dbReference>
<accession>A0A089NPZ9</accession>
<organism evidence="2 3">
    <name type="scientific">Methylobacterium oryzae CBMB20</name>
    <dbReference type="NCBI Taxonomy" id="693986"/>
    <lineage>
        <taxon>Bacteria</taxon>
        <taxon>Pseudomonadati</taxon>
        <taxon>Pseudomonadota</taxon>
        <taxon>Alphaproteobacteria</taxon>
        <taxon>Hyphomicrobiales</taxon>
        <taxon>Methylobacteriaceae</taxon>
        <taxon>Methylobacterium</taxon>
    </lineage>
</organism>
<evidence type="ECO:0000313" key="2">
    <source>
        <dbReference type="EMBL" id="AIQ89467.1"/>
    </source>
</evidence>
<proteinExistence type="predicted"/>
<dbReference type="HOGENOM" id="CLU_1101848_0_0_5"/>